<evidence type="ECO:0000313" key="2">
    <source>
        <dbReference type="RefSeq" id="XP_059601590.1"/>
    </source>
</evidence>
<dbReference type="AlphaFoldDB" id="A0AAJ8BSR0"/>
<proteinExistence type="predicted"/>
<keyword evidence="1" id="KW-0812">Transmembrane</keyword>
<protein>
    <submittedName>
        <fullName evidence="2">Uncharacterized protein</fullName>
    </submittedName>
</protein>
<dbReference type="RefSeq" id="XP_059601590.1">
    <property type="nucleotide sequence ID" value="XM_059750236.1"/>
</dbReference>
<reference evidence="2" key="2">
    <citation type="submission" date="2025-08" db="UniProtKB">
        <authorList>
            <consortium name="RefSeq"/>
        </authorList>
    </citation>
    <scope>IDENTIFICATION</scope>
</reference>
<reference evidence="2" key="1">
    <citation type="submission" date="2025-02" db="EMBL/GenBank/DDBJ databases">
        <authorList>
            <consortium name="NCBI Genome Project"/>
        </authorList>
    </citation>
    <scope>NUCLEOTIDE SEQUENCE</scope>
</reference>
<dbReference type="KEGG" id="ang:An11g04800"/>
<name>A0AAJ8BSR0_ASPNG</name>
<organism evidence="2">
    <name type="scientific">Aspergillus niger</name>
    <dbReference type="NCBI Taxonomy" id="5061"/>
    <lineage>
        <taxon>Eukaryota</taxon>
        <taxon>Fungi</taxon>
        <taxon>Dikarya</taxon>
        <taxon>Ascomycota</taxon>
        <taxon>Pezizomycotina</taxon>
        <taxon>Eurotiomycetes</taxon>
        <taxon>Eurotiomycetidae</taxon>
        <taxon>Eurotiales</taxon>
        <taxon>Aspergillaceae</taxon>
        <taxon>Aspergillus</taxon>
        <taxon>Aspergillus subgen. Circumdati</taxon>
    </lineage>
</organism>
<dbReference type="VEuPathDB" id="FungiDB:An11g04800"/>
<gene>
    <name evidence="2" type="ORF">An11g04800</name>
</gene>
<accession>A0AAJ8BSR0</accession>
<evidence type="ECO:0000256" key="1">
    <source>
        <dbReference type="SAM" id="Phobius"/>
    </source>
</evidence>
<feature type="transmembrane region" description="Helical" evidence="1">
    <location>
        <begin position="20"/>
        <end position="47"/>
    </location>
</feature>
<keyword evidence="1" id="KW-1133">Transmembrane helix</keyword>
<keyword evidence="1" id="KW-0472">Membrane</keyword>
<sequence>MTFGVVVDLLDRDFTRSGLVTSAAVVATPGTVFWVAFSLYLVTFYVYRCCAEYEVLGMQDLNSGICPCLSDIRLGIEFPNPSMYTADPLSKPLNSQASIAYPTSTPITSGYDY</sequence>
<dbReference type="GeneID" id="84592273"/>